<accession>A0A101M0T9</accession>
<name>A0A101M0T9_PICGL</name>
<sequence>MLSPEPWGRGPYMLSDLLPAGISNKHPTNRDWSGSSSSSMRAMKSVGSCLSIKEKVFHLGRVNSEVQFLGFQC</sequence>
<protein>
    <submittedName>
        <fullName evidence="1">Uncharacterized protein</fullName>
    </submittedName>
</protein>
<dbReference type="EMBL" id="LKAM01000004">
    <property type="protein sequence ID" value="KUM48899.1"/>
    <property type="molecule type" value="Genomic_DNA"/>
</dbReference>
<keyword evidence="1" id="KW-0496">Mitochondrion</keyword>
<geneLocation type="mitochondrion" evidence="1"/>
<organism evidence="1">
    <name type="scientific">Picea glauca</name>
    <name type="common">White spruce</name>
    <name type="synonym">Pinus glauca</name>
    <dbReference type="NCBI Taxonomy" id="3330"/>
    <lineage>
        <taxon>Eukaryota</taxon>
        <taxon>Viridiplantae</taxon>
        <taxon>Streptophyta</taxon>
        <taxon>Embryophyta</taxon>
        <taxon>Tracheophyta</taxon>
        <taxon>Spermatophyta</taxon>
        <taxon>Pinopsida</taxon>
        <taxon>Pinidae</taxon>
        <taxon>Conifers I</taxon>
        <taxon>Pinales</taxon>
        <taxon>Pinaceae</taxon>
        <taxon>Picea</taxon>
    </lineage>
</organism>
<reference evidence="1" key="1">
    <citation type="journal article" date="2015" name="Genome Biol. Evol.">
        <title>Organellar Genomes of White Spruce (Picea glauca): Assembly and Annotation.</title>
        <authorList>
            <person name="Jackman S.D."/>
            <person name="Warren R.L."/>
            <person name="Gibb E.A."/>
            <person name="Vandervalk B.P."/>
            <person name="Mohamadi H."/>
            <person name="Chu J."/>
            <person name="Raymond A."/>
            <person name="Pleasance S."/>
            <person name="Coope R."/>
            <person name="Wildung M.R."/>
            <person name="Ritland C.E."/>
            <person name="Bousquet J."/>
            <person name="Jones S.J."/>
            <person name="Bohlmann J."/>
            <person name="Birol I."/>
        </authorList>
    </citation>
    <scope>NUCLEOTIDE SEQUENCE [LARGE SCALE GENOMIC DNA]</scope>
    <source>
        <tissue evidence="1">Flushing bud</tissue>
    </source>
</reference>
<comment type="caution">
    <text evidence="1">The sequence shown here is derived from an EMBL/GenBank/DDBJ whole genome shotgun (WGS) entry which is preliminary data.</text>
</comment>
<dbReference type="AlphaFoldDB" id="A0A101M0T9"/>
<gene>
    <name evidence="1" type="ORF">ABT39_MTgene4235</name>
</gene>
<evidence type="ECO:0000313" key="1">
    <source>
        <dbReference type="EMBL" id="KUM48899.1"/>
    </source>
</evidence>
<proteinExistence type="predicted"/>